<gene>
    <name evidence="2" type="ORF">LMG29542_07042</name>
</gene>
<organism evidence="2 3">
    <name type="scientific">Paraburkholderia humisilvae</name>
    <dbReference type="NCBI Taxonomy" id="627669"/>
    <lineage>
        <taxon>Bacteria</taxon>
        <taxon>Pseudomonadati</taxon>
        <taxon>Pseudomonadota</taxon>
        <taxon>Betaproteobacteria</taxon>
        <taxon>Burkholderiales</taxon>
        <taxon>Burkholderiaceae</taxon>
        <taxon>Paraburkholderia</taxon>
    </lineage>
</organism>
<evidence type="ECO:0000313" key="3">
    <source>
        <dbReference type="Proteomes" id="UP000494363"/>
    </source>
</evidence>
<dbReference type="AlphaFoldDB" id="A0A6J5F3J3"/>
<dbReference type="Proteomes" id="UP000494363">
    <property type="component" value="Unassembled WGS sequence"/>
</dbReference>
<dbReference type="EMBL" id="CADIKH010000065">
    <property type="protein sequence ID" value="CAB3772943.1"/>
    <property type="molecule type" value="Genomic_DNA"/>
</dbReference>
<evidence type="ECO:0000256" key="1">
    <source>
        <dbReference type="SAM" id="MobiDB-lite"/>
    </source>
</evidence>
<sequence length="110" mass="11638">MGAAGTLALCASAVADGDDEDGTGITPLGDAHAFEYTPDPLSHDVEQPAASTNNPNYAAKMLGYGRQTFGDMIHAMKDSLNLGGANNVIWHDNGDVEFNGRIIGNMHDYR</sequence>
<protein>
    <submittedName>
        <fullName evidence="2">Uncharacterized protein</fullName>
    </submittedName>
</protein>
<feature type="region of interest" description="Disordered" evidence="1">
    <location>
        <begin position="17"/>
        <end position="54"/>
    </location>
</feature>
<proteinExistence type="predicted"/>
<dbReference type="RefSeq" id="WP_246356197.1">
    <property type="nucleotide sequence ID" value="NZ_CADIKH010000065.1"/>
</dbReference>
<evidence type="ECO:0000313" key="2">
    <source>
        <dbReference type="EMBL" id="CAB3772943.1"/>
    </source>
</evidence>
<reference evidence="2 3" key="1">
    <citation type="submission" date="2020-04" db="EMBL/GenBank/DDBJ databases">
        <authorList>
            <person name="De Canck E."/>
        </authorList>
    </citation>
    <scope>NUCLEOTIDE SEQUENCE [LARGE SCALE GENOMIC DNA]</scope>
    <source>
        <strain evidence="2 3">LMG 29542</strain>
    </source>
</reference>
<accession>A0A6J5F3J3</accession>
<keyword evidence="3" id="KW-1185">Reference proteome</keyword>
<name>A0A6J5F3J3_9BURK</name>